<dbReference type="AlphaFoldDB" id="A0A3M7TZ00"/>
<evidence type="ECO:0000313" key="2">
    <source>
        <dbReference type="EMBL" id="RNA70511.1"/>
    </source>
</evidence>
<accession>A0A3M7TZ00</accession>
<dbReference type="RefSeq" id="WP_122898378.1">
    <property type="nucleotide sequence ID" value="NZ_RHIB01000001.1"/>
</dbReference>
<evidence type="ECO:0000256" key="1">
    <source>
        <dbReference type="SAM" id="MobiDB-lite"/>
    </source>
</evidence>
<reference evidence="2 3" key="1">
    <citation type="submission" date="2018-10" db="EMBL/GenBank/DDBJ databases">
        <title>Bacillus Keqinensis sp. nov., a moderately halophilic bacterium isolated from a saline-alkaline lake.</title>
        <authorList>
            <person name="Wang H."/>
        </authorList>
    </citation>
    <scope>NUCLEOTIDE SEQUENCE [LARGE SCALE GENOMIC DNA]</scope>
    <source>
        <strain evidence="2 3">KQ-3</strain>
    </source>
</reference>
<dbReference type="InterPro" id="IPR021377">
    <property type="entry name" value="DUF3006"/>
</dbReference>
<gene>
    <name evidence="2" type="ORF">EBO34_11490</name>
</gene>
<dbReference type="Proteomes" id="UP000278746">
    <property type="component" value="Unassembled WGS sequence"/>
</dbReference>
<keyword evidence="3" id="KW-1185">Reference proteome</keyword>
<dbReference type="EMBL" id="RHIB01000001">
    <property type="protein sequence ID" value="RNA70511.1"/>
    <property type="molecule type" value="Genomic_DNA"/>
</dbReference>
<feature type="compositionally biased region" description="Basic residues" evidence="1">
    <location>
        <begin position="77"/>
        <end position="90"/>
    </location>
</feature>
<evidence type="ECO:0000313" key="3">
    <source>
        <dbReference type="Proteomes" id="UP000278746"/>
    </source>
</evidence>
<sequence length="90" mass="10335">MGKKQAVLDRIEDGQWAVLLVGEEEKEVILPIQKVPPKSKEGDWFIVTFVEDTVSSVVLDEEKTTSMQSSIQSKLQQLKKKKQSRYKNEK</sequence>
<dbReference type="OrthoDB" id="2366034at2"/>
<protein>
    <submittedName>
        <fullName evidence="2">DUF3006 domain-containing protein</fullName>
    </submittedName>
</protein>
<comment type="caution">
    <text evidence="2">The sequence shown here is derived from an EMBL/GenBank/DDBJ whole genome shotgun (WGS) entry which is preliminary data.</text>
</comment>
<organism evidence="2 3">
    <name type="scientific">Alteribacter keqinensis</name>
    <dbReference type="NCBI Taxonomy" id="2483800"/>
    <lineage>
        <taxon>Bacteria</taxon>
        <taxon>Bacillati</taxon>
        <taxon>Bacillota</taxon>
        <taxon>Bacilli</taxon>
        <taxon>Bacillales</taxon>
        <taxon>Bacillaceae</taxon>
        <taxon>Alteribacter</taxon>
    </lineage>
</organism>
<dbReference type="Pfam" id="PF11213">
    <property type="entry name" value="DUF3006"/>
    <property type="match status" value="1"/>
</dbReference>
<feature type="region of interest" description="Disordered" evidence="1">
    <location>
        <begin position="68"/>
        <end position="90"/>
    </location>
</feature>
<name>A0A3M7TZ00_9BACI</name>
<proteinExistence type="predicted"/>